<comment type="caution">
    <text evidence="1">The sequence shown here is derived from an EMBL/GenBank/DDBJ whole genome shotgun (WGS) entry which is preliminary data.</text>
</comment>
<protein>
    <submittedName>
        <fullName evidence="1">Uncharacterized protein</fullName>
    </submittedName>
</protein>
<dbReference type="AlphaFoldDB" id="A0A150MCY0"/>
<accession>A0A150MCY0</accession>
<evidence type="ECO:0000313" key="2">
    <source>
        <dbReference type="Proteomes" id="UP000075424"/>
    </source>
</evidence>
<dbReference type="Proteomes" id="UP000075424">
    <property type="component" value="Unassembled WGS sequence"/>
</dbReference>
<evidence type="ECO:0000313" key="1">
    <source>
        <dbReference type="EMBL" id="KYD22185.1"/>
    </source>
</evidence>
<gene>
    <name evidence="1" type="ORF">B4109_0200</name>
</gene>
<sequence length="38" mass="4382">MTVDGTQVEAFAEKENVLCQVERYLGRAKRIVLEQVEE</sequence>
<dbReference type="PATRIC" id="fig|1422.18.peg.1225"/>
<dbReference type="EMBL" id="LQYV01000127">
    <property type="protein sequence ID" value="KYD22185.1"/>
    <property type="molecule type" value="Genomic_DNA"/>
</dbReference>
<organism evidence="1 2">
    <name type="scientific">Geobacillus stearothermophilus</name>
    <name type="common">Bacillus stearothermophilus</name>
    <dbReference type="NCBI Taxonomy" id="1422"/>
    <lineage>
        <taxon>Bacteria</taxon>
        <taxon>Bacillati</taxon>
        <taxon>Bacillota</taxon>
        <taxon>Bacilli</taxon>
        <taxon>Bacillales</taxon>
        <taxon>Anoxybacillaceae</taxon>
        <taxon>Geobacillus</taxon>
    </lineage>
</organism>
<name>A0A150MCY0_GEOSE</name>
<reference evidence="1 2" key="1">
    <citation type="submission" date="2016-01" db="EMBL/GenBank/DDBJ databases">
        <title>Draft Genome Sequences of Seven Thermophilic Sporeformers Isolated from Foods.</title>
        <authorList>
            <person name="Berendsen E.M."/>
            <person name="Wells-Bennik M.H."/>
            <person name="Krawcyk A.O."/>
            <person name="De Jong A."/>
            <person name="Holsappel S."/>
            <person name="Eijlander R.T."/>
            <person name="Kuipers O.P."/>
        </authorList>
    </citation>
    <scope>NUCLEOTIDE SEQUENCE [LARGE SCALE GENOMIC DNA]</scope>
    <source>
        <strain evidence="1 2">B4109</strain>
    </source>
</reference>
<proteinExistence type="predicted"/>